<keyword evidence="8" id="KW-1185">Reference proteome</keyword>
<dbReference type="EC" id="3.1.3.48" evidence="2"/>
<evidence type="ECO:0000256" key="3">
    <source>
        <dbReference type="ARBA" id="ARBA00022801"/>
    </source>
</evidence>
<evidence type="ECO:0000256" key="1">
    <source>
        <dbReference type="ARBA" id="ARBA00011063"/>
    </source>
</evidence>
<reference evidence="7 8" key="1">
    <citation type="submission" date="2019-03" db="EMBL/GenBank/DDBJ databases">
        <title>Genomic Encyclopedia of Type Strains, Phase IV (KMG-IV): sequencing the most valuable type-strain genomes for metagenomic binning, comparative biology and taxonomic classification.</title>
        <authorList>
            <person name="Goeker M."/>
        </authorList>
    </citation>
    <scope>NUCLEOTIDE SEQUENCE [LARGE SCALE GENOMIC DNA]</scope>
    <source>
        <strain evidence="7 8">DSM 102852</strain>
    </source>
</reference>
<proteinExistence type="inferred from homology"/>
<dbReference type="InterPro" id="IPR050438">
    <property type="entry name" value="LMW_PTPase"/>
</dbReference>
<dbReference type="InterPro" id="IPR017867">
    <property type="entry name" value="Tyr_phospatase_low_mol_wt"/>
</dbReference>
<comment type="similarity">
    <text evidence="1">Belongs to the low molecular weight phosphotyrosine protein phosphatase family.</text>
</comment>
<evidence type="ECO:0000256" key="2">
    <source>
        <dbReference type="ARBA" id="ARBA00013064"/>
    </source>
</evidence>
<dbReference type="Proteomes" id="UP000294480">
    <property type="component" value="Unassembled WGS sequence"/>
</dbReference>
<feature type="active site" evidence="5">
    <location>
        <position position="25"/>
    </location>
</feature>
<accession>A0A4R6Y9K6</accession>
<feature type="domain" description="Phosphotyrosine protein phosphatase I" evidence="6">
    <location>
        <begin position="13"/>
        <end position="162"/>
    </location>
</feature>
<keyword evidence="3" id="KW-0378">Hydrolase</keyword>
<keyword evidence="4" id="KW-0904">Protein phosphatase</keyword>
<evidence type="ECO:0000256" key="4">
    <source>
        <dbReference type="ARBA" id="ARBA00022912"/>
    </source>
</evidence>
<comment type="caution">
    <text evidence="7">The sequence shown here is derived from an EMBL/GenBank/DDBJ whole genome shotgun (WGS) entry which is preliminary data.</text>
</comment>
<dbReference type="SUPFAM" id="SSF52788">
    <property type="entry name" value="Phosphotyrosine protein phosphatases I"/>
    <property type="match status" value="1"/>
</dbReference>
<dbReference type="InterPro" id="IPR023485">
    <property type="entry name" value="Ptyr_pPase"/>
</dbReference>
<dbReference type="GO" id="GO:0004725">
    <property type="term" value="F:protein tyrosine phosphatase activity"/>
    <property type="evidence" value="ECO:0007669"/>
    <property type="project" value="UniProtKB-EC"/>
</dbReference>
<dbReference type="EMBL" id="SNZE01000005">
    <property type="protein sequence ID" value="TDR32166.1"/>
    <property type="molecule type" value="Genomic_DNA"/>
</dbReference>
<sequence length="173" mass="19468">MGVEMPRHQLSKTRVLFVCMGNICRSPVAQAVFTKKIEQAGLSDSIQVDSAGTHAYHAGQKPDSRSQHAAAFRGYSLMGQTARQVQPDDFENFDMILAMDWQNLRELQNMAPLAHRHKIELVMRYAQNSDDAEVPDPYYQEQYAFNLVVDYLEDAASGLLEVVKRRAPQPVAA</sequence>
<dbReference type="PANTHER" id="PTHR11717:SF7">
    <property type="entry name" value="LOW MOLECULAR WEIGHT PHOSPHOTYROSINE PROTEIN PHOSPHATASE"/>
    <property type="match status" value="1"/>
</dbReference>
<evidence type="ECO:0000259" key="6">
    <source>
        <dbReference type="SMART" id="SM00226"/>
    </source>
</evidence>
<evidence type="ECO:0000313" key="8">
    <source>
        <dbReference type="Proteomes" id="UP000294480"/>
    </source>
</evidence>
<dbReference type="CDD" id="cd16343">
    <property type="entry name" value="LMWPTP"/>
    <property type="match status" value="1"/>
</dbReference>
<dbReference type="FunFam" id="3.40.50.2300:FF:000113">
    <property type="entry name" value="Low molecular weight protein-tyrosine-phosphatase"/>
    <property type="match status" value="1"/>
</dbReference>
<dbReference type="PRINTS" id="PR00719">
    <property type="entry name" value="LMWPTPASE"/>
</dbReference>
<dbReference type="PANTHER" id="PTHR11717">
    <property type="entry name" value="LOW MOLECULAR WEIGHT PROTEIN TYROSINE PHOSPHATASE"/>
    <property type="match status" value="1"/>
</dbReference>
<dbReference type="SMART" id="SM00226">
    <property type="entry name" value="LMWPc"/>
    <property type="match status" value="1"/>
</dbReference>
<organism evidence="7 8">
    <name type="scientific">Hydromonas duriensis</name>
    <dbReference type="NCBI Taxonomy" id="1527608"/>
    <lineage>
        <taxon>Bacteria</taxon>
        <taxon>Pseudomonadati</taxon>
        <taxon>Pseudomonadota</taxon>
        <taxon>Betaproteobacteria</taxon>
        <taxon>Burkholderiales</taxon>
        <taxon>Burkholderiaceae</taxon>
        <taxon>Hydromonas</taxon>
    </lineage>
</organism>
<dbReference type="AlphaFoldDB" id="A0A4R6Y9K6"/>
<dbReference type="Gene3D" id="3.40.50.2300">
    <property type="match status" value="1"/>
</dbReference>
<name>A0A4R6Y9K6_9BURK</name>
<feature type="active site" evidence="5">
    <location>
        <position position="19"/>
    </location>
</feature>
<dbReference type="InterPro" id="IPR036196">
    <property type="entry name" value="Ptyr_pPase_sf"/>
</dbReference>
<feature type="active site" description="Proton donor" evidence="5">
    <location>
        <position position="136"/>
    </location>
</feature>
<evidence type="ECO:0000256" key="5">
    <source>
        <dbReference type="PIRSR" id="PIRSR617867-1"/>
    </source>
</evidence>
<gene>
    <name evidence="7" type="ORF">DFR44_10549</name>
</gene>
<evidence type="ECO:0000313" key="7">
    <source>
        <dbReference type="EMBL" id="TDR32166.1"/>
    </source>
</evidence>
<protein>
    <recommendedName>
        <fullName evidence="2">protein-tyrosine-phosphatase</fullName>
        <ecNumber evidence="2">3.1.3.48</ecNumber>
    </recommendedName>
</protein>
<dbReference type="Pfam" id="PF01451">
    <property type="entry name" value="LMWPc"/>
    <property type="match status" value="1"/>
</dbReference>